<dbReference type="PANTHER" id="PTHR45036">
    <property type="entry name" value="METHYLTRANSFERASE LIKE 7B"/>
    <property type="match status" value="1"/>
</dbReference>
<dbReference type="Gene3D" id="3.40.50.150">
    <property type="entry name" value="Vaccinia Virus protein VP39"/>
    <property type="match status" value="1"/>
</dbReference>
<name>A0ABU7FUF2_9ACTN</name>
<dbReference type="InterPro" id="IPR029063">
    <property type="entry name" value="SAM-dependent_MTases_sf"/>
</dbReference>
<dbReference type="InterPro" id="IPR052356">
    <property type="entry name" value="Thiol_S-MT"/>
</dbReference>
<dbReference type="Proteomes" id="UP001333996">
    <property type="component" value="Unassembled WGS sequence"/>
</dbReference>
<dbReference type="SUPFAM" id="SSF53335">
    <property type="entry name" value="S-adenosyl-L-methionine-dependent methyltransferases"/>
    <property type="match status" value="1"/>
</dbReference>
<reference evidence="2" key="1">
    <citation type="submission" date="2024-01" db="EMBL/GenBank/DDBJ databases">
        <title>First draft genome sequence data of TA4-1, the type strain of Gram-positive actinobacterium Streptomyces chiangmaiensis.</title>
        <authorList>
            <person name="Yasawong M."/>
            <person name="Nantapong N."/>
        </authorList>
    </citation>
    <scope>NUCLEOTIDE SEQUENCE</scope>
    <source>
        <strain evidence="2">TA4-1</strain>
    </source>
</reference>
<dbReference type="PANTHER" id="PTHR45036:SF1">
    <property type="entry name" value="METHYLTRANSFERASE LIKE 7A"/>
    <property type="match status" value="1"/>
</dbReference>
<gene>
    <name evidence="2" type="ORF">VXC91_33525</name>
</gene>
<evidence type="ECO:0000313" key="3">
    <source>
        <dbReference type="Proteomes" id="UP001333996"/>
    </source>
</evidence>
<dbReference type="CDD" id="cd02440">
    <property type="entry name" value="AdoMet_MTases"/>
    <property type="match status" value="1"/>
</dbReference>
<evidence type="ECO:0000313" key="2">
    <source>
        <dbReference type="EMBL" id="MED7826734.1"/>
    </source>
</evidence>
<evidence type="ECO:0000259" key="1">
    <source>
        <dbReference type="Pfam" id="PF08241"/>
    </source>
</evidence>
<organism evidence="2 3">
    <name type="scientific">Streptomyces chiangmaiensis</name>
    <dbReference type="NCBI Taxonomy" id="766497"/>
    <lineage>
        <taxon>Bacteria</taxon>
        <taxon>Bacillati</taxon>
        <taxon>Actinomycetota</taxon>
        <taxon>Actinomycetes</taxon>
        <taxon>Kitasatosporales</taxon>
        <taxon>Streptomycetaceae</taxon>
        <taxon>Streptomyces</taxon>
    </lineage>
</organism>
<dbReference type="RefSeq" id="WP_329511127.1">
    <property type="nucleotide sequence ID" value="NZ_BAAAYZ010000024.1"/>
</dbReference>
<keyword evidence="2" id="KW-0808">Transferase</keyword>
<dbReference type="EMBL" id="JAYWVC010000176">
    <property type="protein sequence ID" value="MED7826734.1"/>
    <property type="molecule type" value="Genomic_DNA"/>
</dbReference>
<feature type="domain" description="Methyltransferase type 11" evidence="1">
    <location>
        <begin position="1"/>
        <end position="94"/>
    </location>
</feature>
<dbReference type="GO" id="GO:0032259">
    <property type="term" value="P:methylation"/>
    <property type="evidence" value="ECO:0007669"/>
    <property type="project" value="UniProtKB-KW"/>
</dbReference>
<proteinExistence type="predicted"/>
<dbReference type="GO" id="GO:0008168">
    <property type="term" value="F:methyltransferase activity"/>
    <property type="evidence" value="ECO:0007669"/>
    <property type="project" value="UniProtKB-KW"/>
</dbReference>
<keyword evidence="2" id="KW-0489">Methyltransferase</keyword>
<comment type="caution">
    <text evidence="2">The sequence shown here is derived from an EMBL/GenBank/DDBJ whole genome shotgun (WGS) entry which is preliminary data.</text>
</comment>
<sequence>MGAGNGLNFPHYPATVTHVLAIEPEPALRALARDSAAAMPAPIEVTDGLAERLPTEDAAFDAAVTSLALCSVADQQAALHEIRRVLRPGGRLYFLEHVRADTPGLAWLQRLLDATVWPHLFGGCHTSRDTLAAIHNAGFTLERLDRFLFPDARTPGSFHILGTALRETP</sequence>
<dbReference type="InterPro" id="IPR013216">
    <property type="entry name" value="Methyltransf_11"/>
</dbReference>
<protein>
    <submittedName>
        <fullName evidence="2">Class I SAM-dependent methyltransferase</fullName>
    </submittedName>
</protein>
<accession>A0ABU7FUF2</accession>
<keyword evidence="3" id="KW-1185">Reference proteome</keyword>
<dbReference type="Pfam" id="PF08241">
    <property type="entry name" value="Methyltransf_11"/>
    <property type="match status" value="1"/>
</dbReference>